<organism evidence="2 3">
    <name type="scientific">Carboxylicivirga marina</name>
    <dbReference type="NCBI Taxonomy" id="2800988"/>
    <lineage>
        <taxon>Bacteria</taxon>
        <taxon>Pseudomonadati</taxon>
        <taxon>Bacteroidota</taxon>
        <taxon>Bacteroidia</taxon>
        <taxon>Marinilabiliales</taxon>
        <taxon>Marinilabiliaceae</taxon>
        <taxon>Carboxylicivirga</taxon>
    </lineage>
</organism>
<evidence type="ECO:0000259" key="1">
    <source>
        <dbReference type="Pfam" id="PF04071"/>
    </source>
</evidence>
<dbReference type="Pfam" id="PF04071">
    <property type="entry name" value="zf-like"/>
    <property type="match status" value="1"/>
</dbReference>
<protein>
    <submittedName>
        <fullName evidence="2">Cysteine-rich small domain-containing protein</fullName>
    </submittedName>
</protein>
<gene>
    <name evidence="2" type="ORF">JIV24_18480</name>
</gene>
<dbReference type="EMBL" id="JAENRR010000063">
    <property type="protein sequence ID" value="MBK3519340.1"/>
    <property type="molecule type" value="Genomic_DNA"/>
</dbReference>
<comment type="caution">
    <text evidence="2">The sequence shown here is derived from an EMBL/GenBank/DDBJ whole genome shotgun (WGS) entry which is preliminary data.</text>
</comment>
<feature type="domain" description="Cysteine-rich small" evidence="1">
    <location>
        <begin position="9"/>
        <end position="89"/>
    </location>
</feature>
<dbReference type="InterPro" id="IPR007212">
    <property type="entry name" value="Zf-like"/>
</dbReference>
<dbReference type="Proteomes" id="UP000605676">
    <property type="component" value="Unassembled WGS sequence"/>
</dbReference>
<dbReference type="RefSeq" id="WP_200466559.1">
    <property type="nucleotide sequence ID" value="NZ_JAENRR010000063.1"/>
</dbReference>
<evidence type="ECO:0000313" key="2">
    <source>
        <dbReference type="EMBL" id="MBK3519340.1"/>
    </source>
</evidence>
<keyword evidence="3" id="KW-1185">Reference proteome</keyword>
<name>A0ABS1HNR9_9BACT</name>
<proteinExistence type="predicted"/>
<sequence>MINTKQTSNYKFVQNTKCEYFPCHKTKDKAEFNCLFCFCPLYMLKDKCGGNFKYTNNVKDCSDCLIPHSKGAYEYVMSKMKLVIEIGSQKESVK</sequence>
<accession>A0ABS1HNR9</accession>
<reference evidence="2 3" key="1">
    <citation type="submission" date="2021-01" db="EMBL/GenBank/DDBJ databases">
        <title>Carboxyliciviraga sp.nov., isolated from coastal sediments.</title>
        <authorList>
            <person name="Lu D."/>
            <person name="Zhang T."/>
        </authorList>
    </citation>
    <scope>NUCLEOTIDE SEQUENCE [LARGE SCALE GENOMIC DNA]</scope>
    <source>
        <strain evidence="2 3">N1Y132</strain>
    </source>
</reference>
<evidence type="ECO:0000313" key="3">
    <source>
        <dbReference type="Proteomes" id="UP000605676"/>
    </source>
</evidence>